<dbReference type="Proteomes" id="UP000002710">
    <property type="component" value="Chromosome"/>
</dbReference>
<evidence type="ECO:0000313" key="2">
    <source>
        <dbReference type="Proteomes" id="UP000002710"/>
    </source>
</evidence>
<dbReference type="EMBL" id="CP000112">
    <property type="protein sequence ID" value="ABB37906.2"/>
    <property type="molecule type" value="Genomic_DNA"/>
</dbReference>
<reference evidence="1 2" key="1">
    <citation type="journal article" date="2011" name="J. Bacteriol.">
        <title>Complete genome sequence and updated annotation of Desulfovibrio alaskensis G20.</title>
        <authorList>
            <person name="Hauser L.J."/>
            <person name="Land M.L."/>
            <person name="Brown S.D."/>
            <person name="Larimer F."/>
            <person name="Keller K.L."/>
            <person name="Rapp-Giles B.J."/>
            <person name="Price M.N."/>
            <person name="Lin M."/>
            <person name="Bruce D.C."/>
            <person name="Detter J.C."/>
            <person name="Tapia R."/>
            <person name="Han C.S."/>
            <person name="Goodwin L.A."/>
            <person name="Cheng J.F."/>
            <person name="Pitluck S."/>
            <person name="Copeland A."/>
            <person name="Lucas S."/>
            <person name="Nolan M."/>
            <person name="Lapidus A.L."/>
            <person name="Palumbo A.V."/>
            <person name="Wall J.D."/>
        </authorList>
    </citation>
    <scope>NUCLEOTIDE SEQUENCE [LARGE SCALE GENOMIC DNA]</scope>
    <source>
        <strain evidence="2">ATCC BAA 1058 / DSM 17464 / G20</strain>
    </source>
</reference>
<keyword evidence="2" id="KW-1185">Reference proteome</keyword>
<gene>
    <name evidence="1" type="ordered locus">Dde_1105</name>
</gene>
<dbReference type="HOGENOM" id="CLU_191326_0_0_7"/>
<protein>
    <submittedName>
        <fullName evidence="1">Uncharacterized protein</fullName>
    </submittedName>
</protein>
<dbReference type="KEGG" id="dde:Dde_1105"/>
<name>Q313J0_OLEA2</name>
<proteinExistence type="predicted"/>
<accession>Q313J0</accession>
<sequence length="86" mass="9699">METNPPADVSLPDNIPDVEALVARYDRELQSADAEIARLRSAEDLKKGIFFASEIHAAVQMKNSLTVQRQFAVNRLNRLRMETAPF</sequence>
<evidence type="ECO:0000313" key="1">
    <source>
        <dbReference type="EMBL" id="ABB37906.2"/>
    </source>
</evidence>
<organism evidence="1 2">
    <name type="scientific">Oleidesulfovibrio alaskensis (strain ATCC BAA-1058 / DSM 17464 / G20)</name>
    <name type="common">Desulfovibrio alaskensis</name>
    <dbReference type="NCBI Taxonomy" id="207559"/>
    <lineage>
        <taxon>Bacteria</taxon>
        <taxon>Pseudomonadati</taxon>
        <taxon>Thermodesulfobacteriota</taxon>
        <taxon>Desulfovibrionia</taxon>
        <taxon>Desulfovibrionales</taxon>
        <taxon>Desulfovibrionaceae</taxon>
        <taxon>Oleidesulfovibrio</taxon>
    </lineage>
</organism>
<dbReference type="AlphaFoldDB" id="Q313J0"/>
<dbReference type="STRING" id="207559.Dde_1105"/>